<dbReference type="RefSeq" id="WP_055577853.1">
    <property type="nucleotide sequence ID" value="NZ_LKTM01000112.1"/>
</dbReference>
<name>A0A0Q2UF16_MYCGO</name>
<gene>
    <name evidence="1" type="ORF">AO501_14740</name>
</gene>
<evidence type="ECO:0008006" key="3">
    <source>
        <dbReference type="Google" id="ProtNLM"/>
    </source>
</evidence>
<organism evidence="1 2">
    <name type="scientific">Mycobacterium gordonae</name>
    <dbReference type="NCBI Taxonomy" id="1778"/>
    <lineage>
        <taxon>Bacteria</taxon>
        <taxon>Bacillati</taxon>
        <taxon>Actinomycetota</taxon>
        <taxon>Actinomycetes</taxon>
        <taxon>Mycobacteriales</taxon>
        <taxon>Mycobacteriaceae</taxon>
        <taxon>Mycobacterium</taxon>
    </lineage>
</organism>
<evidence type="ECO:0000313" key="2">
    <source>
        <dbReference type="Proteomes" id="UP000051677"/>
    </source>
</evidence>
<evidence type="ECO:0000313" key="1">
    <source>
        <dbReference type="EMBL" id="KQH79304.1"/>
    </source>
</evidence>
<dbReference type="InterPro" id="IPR016181">
    <property type="entry name" value="Acyl_CoA_acyltransferase"/>
</dbReference>
<reference evidence="1 2" key="1">
    <citation type="submission" date="2015-10" db="EMBL/GenBank/DDBJ databases">
        <title>Mycobacterium gordonae draft genome assembly.</title>
        <authorList>
            <person name="Ustinova V."/>
            <person name="Smirnova T."/>
            <person name="Blagodatskikh K."/>
            <person name="Varlamov D."/>
            <person name="Larionova E."/>
            <person name="Chernousova L."/>
        </authorList>
    </citation>
    <scope>NUCLEOTIDE SEQUENCE [LARGE SCALE GENOMIC DNA]</scope>
    <source>
        <strain evidence="1 2">CTRI 14-8773</strain>
    </source>
</reference>
<accession>A0A0Q2UF16</accession>
<dbReference type="OrthoDB" id="5175138at2"/>
<dbReference type="AlphaFoldDB" id="A0A0Q2UF16"/>
<dbReference type="STRING" id="1778.A9W97_23950"/>
<dbReference type="Proteomes" id="UP000051677">
    <property type="component" value="Unassembled WGS sequence"/>
</dbReference>
<sequence length="251" mass="26945">MTTAACDSFAPTKFPFVKNLILPVPDGNCKLVVSNPALDPTLWTEYLDGAVRSYTEHGVERTLNIDAVRDGMDTRLFYAAVDGRGAVVGGARVVGPLWSADDSHAVIEWEGSPGAIAVRKMIDDRVPFGVVEVKTAWADSASRHRGAIAAALARTALPSMALLGVQFVMATAAAHVLDRWRASGGVVAATIPAVAYPDERYRTKMMWWDRSTIANHADPKQLSRMYTETSELMRDAEALNGLGMAGAGAAR</sequence>
<dbReference type="EMBL" id="LKTM01000112">
    <property type="protein sequence ID" value="KQH79304.1"/>
    <property type="molecule type" value="Genomic_DNA"/>
</dbReference>
<proteinExistence type="predicted"/>
<comment type="caution">
    <text evidence="1">The sequence shown here is derived from an EMBL/GenBank/DDBJ whole genome shotgun (WGS) entry which is preliminary data.</text>
</comment>
<dbReference type="SUPFAM" id="SSF55729">
    <property type="entry name" value="Acyl-CoA N-acyltransferases (Nat)"/>
    <property type="match status" value="1"/>
</dbReference>
<protein>
    <recommendedName>
        <fullName evidence="3">N-acetyltransferase domain-containing protein</fullName>
    </recommendedName>
</protein>